<dbReference type="Proteomes" id="UP001497516">
    <property type="component" value="Chromosome 6"/>
</dbReference>
<protein>
    <submittedName>
        <fullName evidence="1">Uncharacterized protein</fullName>
    </submittedName>
</protein>
<gene>
    <name evidence="1" type="ORF">LTRI10_LOCUS36271</name>
</gene>
<name>A0AAV2FC51_9ROSI</name>
<evidence type="ECO:0000313" key="2">
    <source>
        <dbReference type="Proteomes" id="UP001497516"/>
    </source>
</evidence>
<reference evidence="1 2" key="1">
    <citation type="submission" date="2024-04" db="EMBL/GenBank/DDBJ databases">
        <authorList>
            <person name="Fracassetti M."/>
        </authorList>
    </citation>
    <scope>NUCLEOTIDE SEQUENCE [LARGE SCALE GENOMIC DNA]</scope>
</reference>
<proteinExistence type="predicted"/>
<dbReference type="AlphaFoldDB" id="A0AAV2FC51"/>
<accession>A0AAV2FC51</accession>
<organism evidence="1 2">
    <name type="scientific">Linum trigynum</name>
    <dbReference type="NCBI Taxonomy" id="586398"/>
    <lineage>
        <taxon>Eukaryota</taxon>
        <taxon>Viridiplantae</taxon>
        <taxon>Streptophyta</taxon>
        <taxon>Embryophyta</taxon>
        <taxon>Tracheophyta</taxon>
        <taxon>Spermatophyta</taxon>
        <taxon>Magnoliopsida</taxon>
        <taxon>eudicotyledons</taxon>
        <taxon>Gunneridae</taxon>
        <taxon>Pentapetalae</taxon>
        <taxon>rosids</taxon>
        <taxon>fabids</taxon>
        <taxon>Malpighiales</taxon>
        <taxon>Linaceae</taxon>
        <taxon>Linum</taxon>
    </lineage>
</organism>
<evidence type="ECO:0000313" key="1">
    <source>
        <dbReference type="EMBL" id="CAL1395871.1"/>
    </source>
</evidence>
<dbReference type="EMBL" id="OZ034819">
    <property type="protein sequence ID" value="CAL1395871.1"/>
    <property type="molecule type" value="Genomic_DNA"/>
</dbReference>
<sequence length="89" mass="9653">MHEICKKCSRFGHQCQETETQVSEPLAVETQTVGQVEEILAEVPLTGDSATVIGNSQVDPVLQDESRPSAGIEEKFLQQAVANLVTSLQ</sequence>
<keyword evidence="2" id="KW-1185">Reference proteome</keyword>